<dbReference type="Proteomes" id="UP000663829">
    <property type="component" value="Unassembled WGS sequence"/>
</dbReference>
<dbReference type="InterPro" id="IPR035437">
    <property type="entry name" value="SNase_OB-fold_sf"/>
</dbReference>
<dbReference type="EMBL" id="CAJOBA010000066">
    <property type="protein sequence ID" value="CAF3500338.1"/>
    <property type="molecule type" value="Genomic_DNA"/>
</dbReference>
<dbReference type="EMBL" id="CAJNOQ010000584">
    <property type="protein sequence ID" value="CAF0817596.1"/>
    <property type="molecule type" value="Genomic_DNA"/>
</dbReference>
<dbReference type="EMBL" id="CAJNOK010000066">
    <property type="protein sequence ID" value="CAF0726658.1"/>
    <property type="molecule type" value="Genomic_DNA"/>
</dbReference>
<dbReference type="Proteomes" id="UP000682733">
    <property type="component" value="Unassembled WGS sequence"/>
</dbReference>
<organism evidence="3 6">
    <name type="scientific">Didymodactylos carnosus</name>
    <dbReference type="NCBI Taxonomy" id="1234261"/>
    <lineage>
        <taxon>Eukaryota</taxon>
        <taxon>Metazoa</taxon>
        <taxon>Spiralia</taxon>
        <taxon>Gnathifera</taxon>
        <taxon>Rotifera</taxon>
        <taxon>Eurotatoria</taxon>
        <taxon>Bdelloidea</taxon>
        <taxon>Philodinida</taxon>
        <taxon>Philodinidae</taxon>
        <taxon>Didymodactylos</taxon>
    </lineage>
</organism>
<protein>
    <submittedName>
        <fullName evidence="3">Uncharacterized protein</fullName>
    </submittedName>
</protein>
<gene>
    <name evidence="3" type="ORF">GPM918_LOCUS4373</name>
    <name evidence="2" type="ORF">OVA965_LOCUS480</name>
    <name evidence="5" type="ORF">SRO942_LOCUS4374</name>
    <name evidence="4" type="ORF">TMI583_LOCUS480</name>
</gene>
<keyword evidence="6" id="KW-1185">Reference proteome</keyword>
<evidence type="ECO:0000313" key="6">
    <source>
        <dbReference type="Proteomes" id="UP000663829"/>
    </source>
</evidence>
<dbReference type="Proteomes" id="UP000681722">
    <property type="component" value="Unassembled WGS sequence"/>
</dbReference>
<name>A0A813TRU0_9BILA</name>
<evidence type="ECO:0000313" key="5">
    <source>
        <dbReference type="EMBL" id="CAF3603838.1"/>
    </source>
</evidence>
<proteinExistence type="predicted"/>
<comment type="caution">
    <text evidence="3">The sequence shown here is derived from an EMBL/GenBank/DDBJ whole genome shotgun (WGS) entry which is preliminary data.</text>
</comment>
<evidence type="ECO:0000313" key="3">
    <source>
        <dbReference type="EMBL" id="CAF0817596.1"/>
    </source>
</evidence>
<evidence type="ECO:0000313" key="4">
    <source>
        <dbReference type="EMBL" id="CAF3500338.1"/>
    </source>
</evidence>
<dbReference type="SUPFAM" id="SSF50199">
    <property type="entry name" value="Staphylococcal nuclease"/>
    <property type="match status" value="1"/>
</dbReference>
<sequence>MKHQSDLQEIGSISHISIDTLTVRTRLNGTCRIKLACIYTTNIWRAAFKHKHPLEPLRYNPLESFIKRDDVVMVRASTRSLRGQYLYGEIYHLSKNNLNLNKELIRQGLAESAPTTLSSCDHEYFLLAEEQQQKKSSNRRDRRSIPQHCNSPRSEIEEEECQHEIDDKNYNYLNTVIVTVACLVFITNFE</sequence>
<accession>A0A813TRU0</accession>
<dbReference type="Gene3D" id="2.40.50.90">
    <property type="match status" value="1"/>
</dbReference>
<reference evidence="3" key="1">
    <citation type="submission" date="2021-02" db="EMBL/GenBank/DDBJ databases">
        <authorList>
            <person name="Nowell W R."/>
        </authorList>
    </citation>
    <scope>NUCLEOTIDE SEQUENCE</scope>
</reference>
<dbReference type="OrthoDB" id="9992266at2759"/>
<feature type="region of interest" description="Disordered" evidence="1">
    <location>
        <begin position="131"/>
        <end position="157"/>
    </location>
</feature>
<dbReference type="AlphaFoldDB" id="A0A813TRU0"/>
<dbReference type="EMBL" id="CAJOBC010000584">
    <property type="protein sequence ID" value="CAF3603838.1"/>
    <property type="molecule type" value="Genomic_DNA"/>
</dbReference>
<evidence type="ECO:0000313" key="2">
    <source>
        <dbReference type="EMBL" id="CAF0726658.1"/>
    </source>
</evidence>
<dbReference type="Proteomes" id="UP000677228">
    <property type="component" value="Unassembled WGS sequence"/>
</dbReference>
<evidence type="ECO:0000256" key="1">
    <source>
        <dbReference type="SAM" id="MobiDB-lite"/>
    </source>
</evidence>